<proteinExistence type="predicted"/>
<accession>A0A4P6ZU44</accession>
<reference evidence="5 6" key="1">
    <citation type="submission" date="2019-03" db="EMBL/GenBank/DDBJ databases">
        <title>Complete genome sequence of Paenisporosarcina antarctica CGMCC 1.6503T.</title>
        <authorList>
            <person name="Rong J.-C."/>
            <person name="Chi N.-Y."/>
            <person name="Zhang Q.-F."/>
        </authorList>
    </citation>
    <scope>NUCLEOTIDE SEQUENCE [LARGE SCALE GENOMIC DNA]</scope>
    <source>
        <strain evidence="5 6">CGMCC 1.6503</strain>
    </source>
</reference>
<keyword evidence="2" id="KW-0238">DNA-binding</keyword>
<dbReference type="SUPFAM" id="SSF46785">
    <property type="entry name" value="Winged helix' DNA-binding domain"/>
    <property type="match status" value="1"/>
</dbReference>
<dbReference type="InterPro" id="IPR036390">
    <property type="entry name" value="WH_DNA-bd_sf"/>
</dbReference>
<evidence type="ECO:0000313" key="5">
    <source>
        <dbReference type="EMBL" id="QBP39737.1"/>
    </source>
</evidence>
<evidence type="ECO:0000256" key="3">
    <source>
        <dbReference type="ARBA" id="ARBA00023163"/>
    </source>
</evidence>
<dbReference type="GO" id="GO:0003700">
    <property type="term" value="F:DNA-binding transcription factor activity"/>
    <property type="evidence" value="ECO:0007669"/>
    <property type="project" value="InterPro"/>
</dbReference>
<dbReference type="AlphaFoldDB" id="A0A4P6ZU44"/>
<name>A0A4P6ZU44_9BACL</name>
<dbReference type="PANTHER" id="PTHR38445:SF10">
    <property type="entry name" value="GNTR-FAMILY TRANSCRIPTIONAL REGULATOR"/>
    <property type="match status" value="1"/>
</dbReference>
<dbReference type="PANTHER" id="PTHR38445">
    <property type="entry name" value="HTH-TYPE TRANSCRIPTIONAL REPRESSOR YTRA"/>
    <property type="match status" value="1"/>
</dbReference>
<evidence type="ECO:0000256" key="1">
    <source>
        <dbReference type="ARBA" id="ARBA00023015"/>
    </source>
</evidence>
<keyword evidence="3" id="KW-0804">Transcription</keyword>
<dbReference type="InterPro" id="IPR000524">
    <property type="entry name" value="Tscrpt_reg_HTH_GntR"/>
</dbReference>
<sequence>MVKEGGTYVKFYDDSDLPIYIQVAEWLENEILRGQFKPDDKMYSQYQLADLFTINPATAGKGLSILLDTDILYKKRGLGMFVTSNARSTILSRRKSEKLSTLVKGIVDEAERLEVPFAELIDMLKREKLNNERGRV</sequence>
<dbReference type="Gene3D" id="1.10.10.10">
    <property type="entry name" value="Winged helix-like DNA-binding domain superfamily/Winged helix DNA-binding domain"/>
    <property type="match status" value="1"/>
</dbReference>
<evidence type="ECO:0000259" key="4">
    <source>
        <dbReference type="PROSITE" id="PS50949"/>
    </source>
</evidence>
<protein>
    <submittedName>
        <fullName evidence="5">GntR family transcriptional regulator</fullName>
    </submittedName>
</protein>
<dbReference type="KEGG" id="panc:E2636_00545"/>
<feature type="domain" description="HTH gntR-type" evidence="4">
    <location>
        <begin position="17"/>
        <end position="85"/>
    </location>
</feature>
<organism evidence="5 6">
    <name type="scientific">Paenisporosarcina antarctica</name>
    <dbReference type="NCBI Taxonomy" id="417367"/>
    <lineage>
        <taxon>Bacteria</taxon>
        <taxon>Bacillati</taxon>
        <taxon>Bacillota</taxon>
        <taxon>Bacilli</taxon>
        <taxon>Bacillales</taxon>
        <taxon>Caryophanaceae</taxon>
        <taxon>Paenisporosarcina</taxon>
    </lineage>
</organism>
<dbReference type="GO" id="GO:0003677">
    <property type="term" value="F:DNA binding"/>
    <property type="evidence" value="ECO:0007669"/>
    <property type="project" value="UniProtKB-KW"/>
</dbReference>
<gene>
    <name evidence="5" type="ORF">E2636_00545</name>
</gene>
<dbReference type="OrthoDB" id="162505at2"/>
<evidence type="ECO:0000256" key="2">
    <source>
        <dbReference type="ARBA" id="ARBA00023125"/>
    </source>
</evidence>
<evidence type="ECO:0000313" key="6">
    <source>
        <dbReference type="Proteomes" id="UP000294292"/>
    </source>
</evidence>
<dbReference type="EMBL" id="CP038015">
    <property type="protein sequence ID" value="QBP39737.1"/>
    <property type="molecule type" value="Genomic_DNA"/>
</dbReference>
<dbReference type="Proteomes" id="UP000294292">
    <property type="component" value="Chromosome"/>
</dbReference>
<dbReference type="InterPro" id="IPR036388">
    <property type="entry name" value="WH-like_DNA-bd_sf"/>
</dbReference>
<keyword evidence="6" id="KW-1185">Reference proteome</keyword>
<dbReference type="CDD" id="cd07377">
    <property type="entry name" value="WHTH_GntR"/>
    <property type="match status" value="1"/>
</dbReference>
<keyword evidence="1" id="KW-0805">Transcription regulation</keyword>
<dbReference type="PROSITE" id="PS50949">
    <property type="entry name" value="HTH_GNTR"/>
    <property type="match status" value="1"/>
</dbReference>